<organism evidence="3 4">
    <name type="scientific">Sphaeroforma arctica JP610</name>
    <dbReference type="NCBI Taxonomy" id="667725"/>
    <lineage>
        <taxon>Eukaryota</taxon>
        <taxon>Ichthyosporea</taxon>
        <taxon>Ichthyophonida</taxon>
        <taxon>Sphaeroforma</taxon>
    </lineage>
</organism>
<gene>
    <name evidence="3" type="ORF">SARC_10976</name>
</gene>
<dbReference type="InterPro" id="IPR001660">
    <property type="entry name" value="SAM"/>
</dbReference>
<dbReference type="SUPFAM" id="SSF47769">
    <property type="entry name" value="SAM/Pointed domain"/>
    <property type="match status" value="1"/>
</dbReference>
<dbReference type="EMBL" id="KQ243065">
    <property type="protein sequence ID" value="KNC76525.1"/>
    <property type="molecule type" value="Genomic_DNA"/>
</dbReference>
<reference evidence="3 4" key="1">
    <citation type="submission" date="2011-02" db="EMBL/GenBank/DDBJ databases">
        <title>The Genome Sequence of Sphaeroforma arctica JP610.</title>
        <authorList>
            <consortium name="The Broad Institute Genome Sequencing Platform"/>
            <person name="Russ C."/>
            <person name="Cuomo C."/>
            <person name="Young S.K."/>
            <person name="Zeng Q."/>
            <person name="Gargeya S."/>
            <person name="Alvarado L."/>
            <person name="Berlin A."/>
            <person name="Chapman S.B."/>
            <person name="Chen Z."/>
            <person name="Freedman E."/>
            <person name="Gellesch M."/>
            <person name="Goldberg J."/>
            <person name="Griggs A."/>
            <person name="Gujja S."/>
            <person name="Heilman E."/>
            <person name="Heiman D."/>
            <person name="Howarth C."/>
            <person name="Mehta T."/>
            <person name="Neiman D."/>
            <person name="Pearson M."/>
            <person name="Roberts A."/>
            <person name="Saif S."/>
            <person name="Shea T."/>
            <person name="Shenoy N."/>
            <person name="Sisk P."/>
            <person name="Stolte C."/>
            <person name="Sykes S."/>
            <person name="White J."/>
            <person name="Yandava C."/>
            <person name="Burger G."/>
            <person name="Gray M.W."/>
            <person name="Holland P.W.H."/>
            <person name="King N."/>
            <person name="Lang F.B.F."/>
            <person name="Roger A.J."/>
            <person name="Ruiz-Trillo I."/>
            <person name="Haas B."/>
            <person name="Nusbaum C."/>
            <person name="Birren B."/>
        </authorList>
    </citation>
    <scope>NUCLEOTIDE SEQUENCE [LARGE SCALE GENOMIC DNA]</scope>
    <source>
        <strain evidence="3 4">JP610</strain>
    </source>
</reference>
<dbReference type="RefSeq" id="XP_014150427.1">
    <property type="nucleotide sequence ID" value="XM_014294952.1"/>
</dbReference>
<proteinExistence type="predicted"/>
<evidence type="ECO:0000313" key="3">
    <source>
        <dbReference type="EMBL" id="KNC76525.1"/>
    </source>
</evidence>
<evidence type="ECO:0000256" key="1">
    <source>
        <dbReference type="SAM" id="MobiDB-lite"/>
    </source>
</evidence>
<dbReference type="PROSITE" id="PS50105">
    <property type="entry name" value="SAM_DOMAIN"/>
    <property type="match status" value="1"/>
</dbReference>
<keyword evidence="4" id="KW-1185">Reference proteome</keyword>
<dbReference type="Pfam" id="PF00536">
    <property type="entry name" value="SAM_1"/>
    <property type="match status" value="1"/>
</dbReference>
<dbReference type="AlphaFoldDB" id="A0A0L0FIE5"/>
<feature type="region of interest" description="Disordered" evidence="1">
    <location>
        <begin position="157"/>
        <end position="184"/>
    </location>
</feature>
<accession>A0A0L0FIE5</accession>
<dbReference type="InterPro" id="IPR013761">
    <property type="entry name" value="SAM/pointed_sf"/>
</dbReference>
<name>A0A0L0FIE5_9EUKA</name>
<dbReference type="Proteomes" id="UP000054560">
    <property type="component" value="Unassembled WGS sequence"/>
</dbReference>
<dbReference type="SMART" id="SM00454">
    <property type="entry name" value="SAM"/>
    <property type="match status" value="1"/>
</dbReference>
<evidence type="ECO:0000259" key="2">
    <source>
        <dbReference type="PROSITE" id="PS50105"/>
    </source>
</evidence>
<dbReference type="OrthoDB" id="539213at2759"/>
<feature type="domain" description="SAM" evidence="2">
    <location>
        <begin position="46"/>
        <end position="104"/>
    </location>
</feature>
<evidence type="ECO:0000313" key="4">
    <source>
        <dbReference type="Proteomes" id="UP000054560"/>
    </source>
</evidence>
<sequence>MMSFSDFSDLNAAATPYSQAVPNDIPHNKYSVSRVDFGVFKHDTGIRGFLRFLRLRKYVPLFEENNVNFMELLGMDESNLLELGIVAKGPRTRLAKAIIRYHRVQSRRWTPVSTTDSIIGGPITAQIPQSGLFVRPTSWECRRSSCSSNDSGDTLFGGTYFSDDTEEEERSGTLHTPPIPNGTTFTFVDSTTSDNGHDNDDEDEVVYENSCLI</sequence>
<protein>
    <recommendedName>
        <fullName evidence="2">SAM domain-containing protein</fullName>
    </recommendedName>
</protein>
<dbReference type="Gene3D" id="1.10.150.50">
    <property type="entry name" value="Transcription Factor, Ets-1"/>
    <property type="match status" value="1"/>
</dbReference>
<feature type="non-terminal residue" evidence="3">
    <location>
        <position position="213"/>
    </location>
</feature>
<dbReference type="GeneID" id="25911480"/>